<feature type="transmembrane region" description="Helical" evidence="1">
    <location>
        <begin position="129"/>
        <end position="156"/>
    </location>
</feature>
<name>A0A831SPN1_PROAE</name>
<dbReference type="PANTHER" id="PTHR39165:SF1">
    <property type="entry name" value="DUF456 DOMAIN-CONTAINING PROTEIN"/>
    <property type="match status" value="1"/>
</dbReference>
<feature type="transmembrane region" description="Helical" evidence="1">
    <location>
        <begin position="84"/>
        <end position="117"/>
    </location>
</feature>
<keyword evidence="1" id="KW-0472">Membrane</keyword>
<proteinExistence type="predicted"/>
<dbReference type="AlphaFoldDB" id="A0A831SPN1"/>
<dbReference type="Pfam" id="PF04306">
    <property type="entry name" value="DUF456"/>
    <property type="match status" value="1"/>
</dbReference>
<dbReference type="PANTHER" id="PTHR39165">
    <property type="entry name" value="IG HYPOTHETICAL 17883"/>
    <property type="match status" value="1"/>
</dbReference>
<dbReference type="Proteomes" id="UP000886335">
    <property type="component" value="Unassembled WGS sequence"/>
</dbReference>
<accession>A0A831SPN1</accession>
<gene>
    <name evidence="2" type="ORF">ENN50_02755</name>
</gene>
<organism evidence="2">
    <name type="scientific">Prosthecochloris aestuarii</name>
    <dbReference type="NCBI Taxonomy" id="1102"/>
    <lineage>
        <taxon>Bacteria</taxon>
        <taxon>Pseudomonadati</taxon>
        <taxon>Chlorobiota</taxon>
        <taxon>Chlorobiia</taxon>
        <taxon>Chlorobiales</taxon>
        <taxon>Chlorobiaceae</taxon>
        <taxon>Prosthecochloris</taxon>
    </lineage>
</organism>
<keyword evidence="1" id="KW-0812">Transmembrane</keyword>
<sequence>MQAVLWVVAVVLTSLGIAGILIPALPGILLVFSGLFAAAWAEGFVYVGKGTIITLAFLALVGYAGDALAGALGARHFGAGRAAVYGALAGTVAGMFFGLPGIVFGPFAGALAAELIIHKDLVQAGKAGFGAWAGMVAGIALKVAVVFAMIGLYLAVRFF</sequence>
<protein>
    <submittedName>
        <fullName evidence="2">DUF456 domain-containing protein</fullName>
    </submittedName>
</protein>
<evidence type="ECO:0000313" key="2">
    <source>
        <dbReference type="EMBL" id="HED30614.1"/>
    </source>
</evidence>
<feature type="transmembrane region" description="Helical" evidence="1">
    <location>
        <begin position="52"/>
        <end position="72"/>
    </location>
</feature>
<dbReference type="InterPro" id="IPR007403">
    <property type="entry name" value="DUF456"/>
</dbReference>
<comment type="caution">
    <text evidence="2">The sequence shown here is derived from an EMBL/GenBank/DDBJ whole genome shotgun (WGS) entry which is preliminary data.</text>
</comment>
<keyword evidence="1" id="KW-1133">Transmembrane helix</keyword>
<evidence type="ECO:0000256" key="1">
    <source>
        <dbReference type="SAM" id="Phobius"/>
    </source>
</evidence>
<reference evidence="2" key="1">
    <citation type="journal article" date="2020" name="mSystems">
        <title>Genome- and Community-Level Interaction Insights into Carbon Utilization and Element Cycling Functions of Hydrothermarchaeota in Hydrothermal Sediment.</title>
        <authorList>
            <person name="Zhou Z."/>
            <person name="Liu Y."/>
            <person name="Xu W."/>
            <person name="Pan J."/>
            <person name="Luo Z.H."/>
            <person name="Li M."/>
        </authorList>
    </citation>
    <scope>NUCLEOTIDE SEQUENCE [LARGE SCALE GENOMIC DNA]</scope>
    <source>
        <strain evidence="2">SpSt-1181</strain>
    </source>
</reference>
<dbReference type="EMBL" id="DSBW01000065">
    <property type="protein sequence ID" value="HED30614.1"/>
    <property type="molecule type" value="Genomic_DNA"/>
</dbReference>